<reference evidence="3" key="1">
    <citation type="journal article" date="2019" name="Int. J. Syst. Evol. Microbiol.">
        <title>The Global Catalogue of Microorganisms (GCM) 10K type strain sequencing project: providing services to taxonomists for standard genome sequencing and annotation.</title>
        <authorList>
            <consortium name="The Broad Institute Genomics Platform"/>
            <consortium name="The Broad Institute Genome Sequencing Center for Infectious Disease"/>
            <person name="Wu L."/>
            <person name="Ma J."/>
        </authorList>
    </citation>
    <scope>NUCLEOTIDE SEQUENCE [LARGE SCALE GENOMIC DNA]</scope>
    <source>
        <strain evidence="3">CGMCC 4.7643</strain>
    </source>
</reference>
<name>A0ABW5GUZ2_9PSEU</name>
<sequence>MKRETIELVKALKAVTVNVENIGNALLIGRMTPAEQREYAGLLAGLAELLETHAEDQEANSPPVVDAGRHALRSPTSER</sequence>
<organism evidence="2 3">
    <name type="scientific">Amycolatopsis samaneae</name>
    <dbReference type="NCBI Taxonomy" id="664691"/>
    <lineage>
        <taxon>Bacteria</taxon>
        <taxon>Bacillati</taxon>
        <taxon>Actinomycetota</taxon>
        <taxon>Actinomycetes</taxon>
        <taxon>Pseudonocardiales</taxon>
        <taxon>Pseudonocardiaceae</taxon>
        <taxon>Amycolatopsis</taxon>
    </lineage>
</organism>
<dbReference type="EMBL" id="JBHUKU010000026">
    <property type="protein sequence ID" value="MFD2464671.1"/>
    <property type="molecule type" value="Genomic_DNA"/>
</dbReference>
<evidence type="ECO:0008006" key="4">
    <source>
        <dbReference type="Google" id="ProtNLM"/>
    </source>
</evidence>
<dbReference type="Proteomes" id="UP001597419">
    <property type="component" value="Unassembled WGS sequence"/>
</dbReference>
<evidence type="ECO:0000313" key="3">
    <source>
        <dbReference type="Proteomes" id="UP001597419"/>
    </source>
</evidence>
<proteinExistence type="predicted"/>
<protein>
    <recommendedName>
        <fullName evidence="4">Transcriptional regulator</fullName>
    </recommendedName>
</protein>
<accession>A0ABW5GUZ2</accession>
<gene>
    <name evidence="2" type="ORF">ACFSYJ_39055</name>
</gene>
<evidence type="ECO:0000313" key="2">
    <source>
        <dbReference type="EMBL" id="MFD2464671.1"/>
    </source>
</evidence>
<feature type="region of interest" description="Disordered" evidence="1">
    <location>
        <begin position="55"/>
        <end position="79"/>
    </location>
</feature>
<comment type="caution">
    <text evidence="2">The sequence shown here is derived from an EMBL/GenBank/DDBJ whole genome shotgun (WGS) entry which is preliminary data.</text>
</comment>
<keyword evidence="3" id="KW-1185">Reference proteome</keyword>
<dbReference type="RefSeq" id="WP_345385935.1">
    <property type="nucleotide sequence ID" value="NZ_BAABHG010000001.1"/>
</dbReference>
<evidence type="ECO:0000256" key="1">
    <source>
        <dbReference type="SAM" id="MobiDB-lite"/>
    </source>
</evidence>